<accession>A0A091ASD0</accession>
<feature type="transmembrane region" description="Helical" evidence="1">
    <location>
        <begin position="166"/>
        <end position="184"/>
    </location>
</feature>
<sequence length="368" mass="40289">MDRTGFRLAHLPQLDGLRGTAILAVMIFHAEPPFLAGAFIGVDVFFVLSGFLITSLLIHEFDRTGAISLRTFYVRRLFRLGPALVLMLAVFCLASLVLLEREAAQRNLVDALICLGYMTNWARAFGVHASDFLGHTWSLSIEEQFYVFWPLVLLGLLKFTRHRGQVALAAAGLAGLSWFLRAAMTWQGAPIERVYNGLDTRLDALMIGCAVAAALSSGQMGATVSRWTTRLAPVALLGLLAFCVVGNWMQPWIYTWGLFAVAVGAAILIVDVVLRPGSLIGRALAAQWLAWVGTISYGLYLWHYPIFRSLSVMGYGWPATLAIGTLATFAVSMVSYHLVERPLLRRAPVSRWGQAVPIADTTPAPIAP</sequence>
<protein>
    <recommendedName>
        <fullName evidence="2">Acyltransferase 3 domain-containing protein</fullName>
    </recommendedName>
</protein>
<feature type="transmembrane region" description="Helical" evidence="1">
    <location>
        <begin position="286"/>
        <end position="303"/>
    </location>
</feature>
<dbReference type="AlphaFoldDB" id="A0A091ASD0"/>
<keyword evidence="1" id="KW-0812">Transmembrane</keyword>
<reference evidence="3 4" key="1">
    <citation type="submission" date="2013-09" db="EMBL/GenBank/DDBJ databases">
        <title>Genome sequencing of Arenimonas oryziterrae.</title>
        <authorList>
            <person name="Chen F."/>
            <person name="Wang G."/>
        </authorList>
    </citation>
    <scope>NUCLEOTIDE SEQUENCE [LARGE SCALE GENOMIC DNA]</scope>
    <source>
        <strain evidence="3 4">YC6267</strain>
    </source>
</reference>
<proteinExistence type="predicted"/>
<feature type="domain" description="Acyltransferase 3" evidence="2">
    <location>
        <begin position="13"/>
        <end position="336"/>
    </location>
</feature>
<evidence type="ECO:0000313" key="4">
    <source>
        <dbReference type="Proteomes" id="UP000029385"/>
    </source>
</evidence>
<evidence type="ECO:0000256" key="1">
    <source>
        <dbReference type="SAM" id="Phobius"/>
    </source>
</evidence>
<dbReference type="Pfam" id="PF01757">
    <property type="entry name" value="Acyl_transf_3"/>
    <property type="match status" value="1"/>
</dbReference>
<gene>
    <name evidence="3" type="ORF">N789_11030</name>
</gene>
<dbReference type="STRING" id="1121015.GCA_000420545_02437"/>
<dbReference type="InterPro" id="IPR002656">
    <property type="entry name" value="Acyl_transf_3_dom"/>
</dbReference>
<comment type="caution">
    <text evidence="3">The sequence shown here is derived from an EMBL/GenBank/DDBJ whole genome shotgun (WGS) entry which is preliminary data.</text>
</comment>
<dbReference type="EMBL" id="AVCI01000006">
    <property type="protein sequence ID" value="KFN43088.1"/>
    <property type="molecule type" value="Genomic_DNA"/>
</dbReference>
<name>A0A091ASD0_9GAMM</name>
<dbReference type="PANTHER" id="PTHR23028">
    <property type="entry name" value="ACETYLTRANSFERASE"/>
    <property type="match status" value="1"/>
</dbReference>
<feature type="transmembrane region" description="Helical" evidence="1">
    <location>
        <begin position="77"/>
        <end position="99"/>
    </location>
</feature>
<evidence type="ECO:0000313" key="3">
    <source>
        <dbReference type="EMBL" id="KFN43088.1"/>
    </source>
</evidence>
<keyword evidence="4" id="KW-1185">Reference proteome</keyword>
<keyword evidence="1" id="KW-1133">Transmembrane helix</keyword>
<feature type="transmembrane region" description="Helical" evidence="1">
    <location>
        <begin position="204"/>
        <end position="224"/>
    </location>
</feature>
<feature type="transmembrane region" description="Helical" evidence="1">
    <location>
        <begin position="143"/>
        <end position="159"/>
    </location>
</feature>
<dbReference type="eggNOG" id="COG1835">
    <property type="taxonomic scope" value="Bacteria"/>
</dbReference>
<dbReference type="PATRIC" id="fig|1121015.4.peg.1685"/>
<feature type="transmembrane region" description="Helical" evidence="1">
    <location>
        <begin position="315"/>
        <end position="339"/>
    </location>
</feature>
<organism evidence="3 4">
    <name type="scientific">Arenimonas oryziterrae DSM 21050 = YC6267</name>
    <dbReference type="NCBI Taxonomy" id="1121015"/>
    <lineage>
        <taxon>Bacteria</taxon>
        <taxon>Pseudomonadati</taxon>
        <taxon>Pseudomonadota</taxon>
        <taxon>Gammaproteobacteria</taxon>
        <taxon>Lysobacterales</taxon>
        <taxon>Lysobacteraceae</taxon>
        <taxon>Arenimonas</taxon>
    </lineage>
</organism>
<dbReference type="GO" id="GO:0009103">
    <property type="term" value="P:lipopolysaccharide biosynthetic process"/>
    <property type="evidence" value="ECO:0007669"/>
    <property type="project" value="TreeGrafter"/>
</dbReference>
<dbReference type="GO" id="GO:0016747">
    <property type="term" value="F:acyltransferase activity, transferring groups other than amino-acyl groups"/>
    <property type="evidence" value="ECO:0007669"/>
    <property type="project" value="InterPro"/>
</dbReference>
<dbReference type="InterPro" id="IPR050879">
    <property type="entry name" value="Acyltransferase_3"/>
</dbReference>
<feature type="transmembrane region" description="Helical" evidence="1">
    <location>
        <begin position="34"/>
        <end position="57"/>
    </location>
</feature>
<dbReference type="RefSeq" id="WP_022970044.1">
    <property type="nucleotide sequence ID" value="NZ_ATVD01000005.1"/>
</dbReference>
<keyword evidence="1" id="KW-0472">Membrane</keyword>
<feature type="transmembrane region" description="Helical" evidence="1">
    <location>
        <begin position="255"/>
        <end position="274"/>
    </location>
</feature>
<dbReference type="Proteomes" id="UP000029385">
    <property type="component" value="Unassembled WGS sequence"/>
</dbReference>
<evidence type="ECO:0000259" key="2">
    <source>
        <dbReference type="Pfam" id="PF01757"/>
    </source>
</evidence>
<dbReference type="GO" id="GO:0016020">
    <property type="term" value="C:membrane"/>
    <property type="evidence" value="ECO:0007669"/>
    <property type="project" value="TreeGrafter"/>
</dbReference>
<feature type="transmembrane region" description="Helical" evidence="1">
    <location>
        <begin position="231"/>
        <end position="249"/>
    </location>
</feature>
<dbReference type="PANTHER" id="PTHR23028:SF53">
    <property type="entry name" value="ACYL_TRANSF_3 DOMAIN-CONTAINING PROTEIN"/>
    <property type="match status" value="1"/>
</dbReference>